<accession>A0ABN0P6P0</accession>
<protein>
    <submittedName>
        <fullName evidence="1">Uncharacterized protein</fullName>
    </submittedName>
</protein>
<sequence length="52" mass="5943">MEDSVLCIRCKLSAKIKKAEIILSQRRQYDRSACCGNLPRFTKADIRVIVCV</sequence>
<gene>
    <name evidence="1" type="ORF">HMPREF0860_2404</name>
</gene>
<evidence type="ECO:0000313" key="1">
    <source>
        <dbReference type="EMBL" id="ERK03293.1"/>
    </source>
</evidence>
<reference evidence="1 2" key="1">
    <citation type="submission" date="2013-08" db="EMBL/GenBank/DDBJ databases">
        <authorList>
            <person name="Durkin A.S."/>
            <person name="Haft D.R."/>
            <person name="McCorrison J."/>
            <person name="Torralba M."/>
            <person name="Gillis M."/>
            <person name="Haft D.H."/>
            <person name="Methe B."/>
            <person name="Sutton G."/>
            <person name="Nelson K.E."/>
        </authorList>
    </citation>
    <scope>NUCLEOTIDE SEQUENCE [LARGE SCALE GENOMIC DNA]</scope>
    <source>
        <strain evidence="1 2">ATCC 35536</strain>
    </source>
</reference>
<dbReference type="Proteomes" id="UP000016646">
    <property type="component" value="Unassembled WGS sequence"/>
</dbReference>
<organism evidence="1 2">
    <name type="scientific">Treponema socranskii subsp. socranskii VPI DR56BR1116 = ATCC 35536</name>
    <dbReference type="NCBI Taxonomy" id="1125725"/>
    <lineage>
        <taxon>Bacteria</taxon>
        <taxon>Pseudomonadati</taxon>
        <taxon>Spirochaetota</taxon>
        <taxon>Spirochaetia</taxon>
        <taxon>Spirochaetales</taxon>
        <taxon>Treponemataceae</taxon>
        <taxon>Treponema</taxon>
    </lineage>
</organism>
<evidence type="ECO:0000313" key="2">
    <source>
        <dbReference type="Proteomes" id="UP000016646"/>
    </source>
</evidence>
<dbReference type="EMBL" id="AVQI01000037">
    <property type="protein sequence ID" value="ERK03293.1"/>
    <property type="molecule type" value="Genomic_DNA"/>
</dbReference>
<keyword evidence="2" id="KW-1185">Reference proteome</keyword>
<proteinExistence type="predicted"/>
<name>A0ABN0P6P0_TRESO</name>
<comment type="caution">
    <text evidence="1">The sequence shown here is derived from an EMBL/GenBank/DDBJ whole genome shotgun (WGS) entry which is preliminary data.</text>
</comment>